<reference evidence="3 4" key="1">
    <citation type="submission" date="2020-08" db="EMBL/GenBank/DDBJ databases">
        <title>Cohnella phylogeny.</title>
        <authorList>
            <person name="Dunlap C."/>
        </authorList>
    </citation>
    <scope>NUCLEOTIDE SEQUENCE [LARGE SCALE GENOMIC DNA]</scope>
    <source>
        <strain evidence="3 4">DSM 28246</strain>
    </source>
</reference>
<feature type="domain" description="Pyrrolo-quinoline quinone repeat" evidence="2">
    <location>
        <begin position="57"/>
        <end position="181"/>
    </location>
</feature>
<dbReference type="Proteomes" id="UP000547209">
    <property type="component" value="Unassembled WGS sequence"/>
</dbReference>
<dbReference type="InterPro" id="IPR015943">
    <property type="entry name" value="WD40/YVTN_repeat-like_dom_sf"/>
</dbReference>
<dbReference type="Gene3D" id="2.40.10.480">
    <property type="match status" value="1"/>
</dbReference>
<evidence type="ECO:0000313" key="3">
    <source>
        <dbReference type="EMBL" id="MBB6669866.1"/>
    </source>
</evidence>
<feature type="domain" description="Copper amine oxidase-like N-terminal" evidence="1">
    <location>
        <begin position="456"/>
        <end position="561"/>
    </location>
</feature>
<protein>
    <submittedName>
        <fullName evidence="3">PQQ-binding-like beta-propeller repeat protein</fullName>
    </submittedName>
</protein>
<dbReference type="AlphaFoldDB" id="A0A7X0VDN4"/>
<dbReference type="InterPro" id="IPR011047">
    <property type="entry name" value="Quinoprotein_ADH-like_sf"/>
</dbReference>
<accession>A0A7X0VDN4</accession>
<dbReference type="InterPro" id="IPR036582">
    <property type="entry name" value="Mao_N_sf"/>
</dbReference>
<gene>
    <name evidence="3" type="ORF">H7C19_04095</name>
</gene>
<dbReference type="Pfam" id="PF13360">
    <property type="entry name" value="PQQ_2"/>
    <property type="match status" value="1"/>
</dbReference>
<name>A0A7X0VDN4_9BACL</name>
<dbReference type="Gene3D" id="2.130.10.10">
    <property type="entry name" value="YVTN repeat-like/Quinoprotein amine dehydrogenase"/>
    <property type="match status" value="1"/>
</dbReference>
<dbReference type="InterPro" id="IPR018391">
    <property type="entry name" value="PQQ_b-propeller_rpt"/>
</dbReference>
<sequence length="566" mass="59980">MRTGTKAALGLLAGVIAAGGWEETAAFAQSAGPNASYEMPGAGFVNPNPVPSAQPKWTADLDAPLVDAPAGLATGNGNVYYLNDGKLIAKQAASGKTLWSYAAKLQGGQIAMAGGFLYVSGQEGSVYRVEEKTGSGKRVYQAKGEKTAPALSVDGGTLYVLAGGTLLSVNLATGKENWRNTDAKTLPTKIGNTLLAGAVESGALTVMTYYAIDPVTGKSLWRLEGDHTGPLKVDGDKLYFRDLWPHNDQTETLADIDEVDLKTGKITATKSFVPVKEGEDPLYQHASKVVMEGSDIYVVTSDRGVFKYNYDSDPAVVQPEVIQNNGMFIAGPYNGKLYFRNGDNRGIEARKIVDKSQVYYEGLNNPVSRLDLIDAGMYVGQTDGQIFALNVATGKALFRFQTSAESYGPFQVEEGTLLAQAGGKLYAFALPAELQKPASGGTTAGSFVKADAKLTIDGQARAFSPSMMTTNNRMFVPFRSLTEALGAKVGYDGATKRTTVTYGDRSFQIADGAPYAVVGGKQNPLSYAPVTLSGSLYVPIKDFGDLLGVSVVWNGGSRTVEVKTKA</sequence>
<evidence type="ECO:0000313" key="4">
    <source>
        <dbReference type="Proteomes" id="UP000547209"/>
    </source>
</evidence>
<comment type="caution">
    <text evidence="3">The sequence shown here is derived from an EMBL/GenBank/DDBJ whole genome shotgun (WGS) entry which is preliminary data.</text>
</comment>
<organism evidence="3 4">
    <name type="scientific">Cohnella nanjingensis</name>
    <dbReference type="NCBI Taxonomy" id="1387779"/>
    <lineage>
        <taxon>Bacteria</taxon>
        <taxon>Bacillati</taxon>
        <taxon>Bacillota</taxon>
        <taxon>Bacilli</taxon>
        <taxon>Bacillales</taxon>
        <taxon>Paenibacillaceae</taxon>
        <taxon>Cohnella</taxon>
    </lineage>
</organism>
<keyword evidence="4" id="KW-1185">Reference proteome</keyword>
<dbReference type="Gene3D" id="3.30.457.10">
    <property type="entry name" value="Copper amine oxidase-like, N-terminal domain"/>
    <property type="match status" value="1"/>
</dbReference>
<dbReference type="PANTHER" id="PTHR34512">
    <property type="entry name" value="CELL SURFACE PROTEIN"/>
    <property type="match status" value="1"/>
</dbReference>
<dbReference type="SUPFAM" id="SSF55383">
    <property type="entry name" value="Copper amine oxidase, domain N"/>
    <property type="match status" value="1"/>
</dbReference>
<evidence type="ECO:0000259" key="1">
    <source>
        <dbReference type="Pfam" id="PF07833"/>
    </source>
</evidence>
<dbReference type="EMBL" id="JACJVP010000005">
    <property type="protein sequence ID" value="MBB6669866.1"/>
    <property type="molecule type" value="Genomic_DNA"/>
</dbReference>
<dbReference type="RefSeq" id="WP_185141310.1">
    <property type="nucleotide sequence ID" value="NZ_JACJVP010000005.1"/>
</dbReference>
<dbReference type="SUPFAM" id="SSF50998">
    <property type="entry name" value="Quinoprotein alcohol dehydrogenase-like"/>
    <property type="match status" value="1"/>
</dbReference>
<dbReference type="InterPro" id="IPR012854">
    <property type="entry name" value="Cu_amine_oxidase-like_N"/>
</dbReference>
<dbReference type="InterPro" id="IPR002372">
    <property type="entry name" value="PQQ_rpt_dom"/>
</dbReference>
<evidence type="ECO:0000259" key="2">
    <source>
        <dbReference type="Pfam" id="PF13360"/>
    </source>
</evidence>
<dbReference type="Pfam" id="PF07833">
    <property type="entry name" value="Cu_amine_oxidN1"/>
    <property type="match status" value="1"/>
</dbReference>
<dbReference type="PANTHER" id="PTHR34512:SF30">
    <property type="entry name" value="OUTER MEMBRANE PROTEIN ASSEMBLY FACTOR BAMB"/>
    <property type="match status" value="1"/>
</dbReference>
<proteinExistence type="predicted"/>
<dbReference type="SMART" id="SM00564">
    <property type="entry name" value="PQQ"/>
    <property type="match status" value="6"/>
</dbReference>